<sequence>MENDGLWSLLNTPLISGVVCVILATLLQINIESLRLNKKFFKEIPCYVKEAGVNSLLFRFFYKEIPLEKIKPLSAKQKKVAISCSFIIALIIGGFSYYTVKIVIETPKGYTNLKFIDTNEKFTLSEHDAISYPDKSQWRLNQDVCHSDTYQNLSKHFNISYDLLFMVCTTVGLDKERVKIKALVDKFEVDRVFVGVLLLVFGVYALFFIMALCSPLVITPKLLKYWHNYLEKKYMCL</sequence>
<dbReference type="RefSeq" id="WP_142488037.1">
    <property type="nucleotide sequence ID" value="NZ_CP035382.1"/>
</dbReference>
<gene>
    <name evidence="2" type="ORF">ES815_12380</name>
</gene>
<proteinExistence type="predicted"/>
<name>A0AAP9AJE9_9ENTR</name>
<keyword evidence="1" id="KW-0472">Membrane</keyword>
<evidence type="ECO:0000313" key="2">
    <source>
        <dbReference type="EMBL" id="QDK19056.1"/>
    </source>
</evidence>
<accession>A0AAP9AJE9</accession>
<protein>
    <submittedName>
        <fullName evidence="2">Uncharacterized protein</fullName>
    </submittedName>
</protein>
<keyword evidence="1" id="KW-0812">Transmembrane</keyword>
<evidence type="ECO:0000313" key="3">
    <source>
        <dbReference type="Proteomes" id="UP000317812"/>
    </source>
</evidence>
<organism evidence="2 3">
    <name type="scientific">Leclercia adecarboxylata</name>
    <dbReference type="NCBI Taxonomy" id="83655"/>
    <lineage>
        <taxon>Bacteria</taxon>
        <taxon>Pseudomonadati</taxon>
        <taxon>Pseudomonadota</taxon>
        <taxon>Gammaproteobacteria</taxon>
        <taxon>Enterobacterales</taxon>
        <taxon>Enterobacteriaceae</taxon>
        <taxon>Leclercia</taxon>
    </lineage>
</organism>
<feature type="transmembrane region" description="Helical" evidence="1">
    <location>
        <begin position="80"/>
        <end position="100"/>
    </location>
</feature>
<keyword evidence="1" id="KW-1133">Transmembrane helix</keyword>
<dbReference type="EMBL" id="CP035382">
    <property type="protein sequence ID" value="QDK19056.1"/>
    <property type="molecule type" value="Genomic_DNA"/>
</dbReference>
<feature type="transmembrane region" description="Helical" evidence="1">
    <location>
        <begin position="6"/>
        <end position="29"/>
    </location>
</feature>
<feature type="transmembrane region" description="Helical" evidence="1">
    <location>
        <begin position="192"/>
        <end position="218"/>
    </location>
</feature>
<reference evidence="2 3" key="1">
    <citation type="submission" date="2019-01" db="EMBL/GenBank/DDBJ databases">
        <title>Florfenicol resistance in Enterobacteriaceae and whole-genome sequence analysis of florfenicol-resistant Leclercia adecarboxylata strain R25.</title>
        <authorList>
            <person name="Bao Q."/>
            <person name="Ying Y."/>
        </authorList>
    </citation>
    <scope>NUCLEOTIDE SEQUENCE [LARGE SCALE GENOMIC DNA]</scope>
    <source>
        <strain evidence="2 3">R25</strain>
    </source>
</reference>
<evidence type="ECO:0000256" key="1">
    <source>
        <dbReference type="SAM" id="Phobius"/>
    </source>
</evidence>
<dbReference type="AlphaFoldDB" id="A0AAP9AJE9"/>
<dbReference type="Proteomes" id="UP000317812">
    <property type="component" value="Chromosome"/>
</dbReference>